<comment type="caution">
    <text evidence="1">The sequence shown here is derived from an EMBL/GenBank/DDBJ whole genome shotgun (WGS) entry which is preliminary data.</text>
</comment>
<name>X1QDH9_9ZZZZ</name>
<sequence>VRLIFDKLLKEVKEKTWFEDIADLFGKNIEAIGLFNISVRFAPPQKDLKELVREFPASLNNFLEKLKEKKVGLFIALDDINYESFGGHY</sequence>
<feature type="non-terminal residue" evidence="1">
    <location>
        <position position="1"/>
    </location>
</feature>
<evidence type="ECO:0000313" key="1">
    <source>
        <dbReference type="EMBL" id="GAI66283.1"/>
    </source>
</evidence>
<dbReference type="AlphaFoldDB" id="X1QDH9"/>
<dbReference type="EMBL" id="BARW01003365">
    <property type="protein sequence ID" value="GAI66283.1"/>
    <property type="molecule type" value="Genomic_DNA"/>
</dbReference>
<accession>X1QDH9</accession>
<protein>
    <submittedName>
        <fullName evidence="1">Uncharacterized protein</fullName>
    </submittedName>
</protein>
<gene>
    <name evidence="1" type="ORF">S12H4_08644</name>
</gene>
<reference evidence="1" key="1">
    <citation type="journal article" date="2014" name="Front. Microbiol.">
        <title>High frequency of phylogenetically diverse reductive dehalogenase-homologous genes in deep subseafloor sedimentary metagenomes.</title>
        <authorList>
            <person name="Kawai M."/>
            <person name="Futagami T."/>
            <person name="Toyoda A."/>
            <person name="Takaki Y."/>
            <person name="Nishi S."/>
            <person name="Hori S."/>
            <person name="Arai W."/>
            <person name="Tsubouchi T."/>
            <person name="Morono Y."/>
            <person name="Uchiyama I."/>
            <person name="Ito T."/>
            <person name="Fujiyama A."/>
            <person name="Inagaki F."/>
            <person name="Takami H."/>
        </authorList>
    </citation>
    <scope>NUCLEOTIDE SEQUENCE</scope>
    <source>
        <strain evidence="1">Expedition CK06-06</strain>
    </source>
</reference>
<organism evidence="1">
    <name type="scientific">marine sediment metagenome</name>
    <dbReference type="NCBI Taxonomy" id="412755"/>
    <lineage>
        <taxon>unclassified sequences</taxon>
        <taxon>metagenomes</taxon>
        <taxon>ecological metagenomes</taxon>
    </lineage>
</organism>
<proteinExistence type="predicted"/>